<dbReference type="RefSeq" id="WP_275116668.1">
    <property type="nucleotide sequence ID" value="NZ_JAOTPO010000001.1"/>
</dbReference>
<feature type="transmembrane region" description="Helical" evidence="1">
    <location>
        <begin position="115"/>
        <end position="141"/>
    </location>
</feature>
<evidence type="ECO:0000313" key="3">
    <source>
        <dbReference type="Proteomes" id="UP001148125"/>
    </source>
</evidence>
<dbReference type="EMBL" id="JAOTPO010000001">
    <property type="protein sequence ID" value="MDE5412044.1"/>
    <property type="molecule type" value="Genomic_DNA"/>
</dbReference>
<feature type="transmembrane region" description="Helical" evidence="1">
    <location>
        <begin position="87"/>
        <end position="108"/>
    </location>
</feature>
<sequence>MEDNKKLQKDFEKKIKPFQPKVPYLKNGFKAYVIGGAICAIGQGISNYFLRVFDLTEATAVSPMIATLILIAALMTGLGFFDRLGQFAGAGALVPVTGFANAIASAALEHRSEGLVLGIGANMFRIAGAVIAFGVVSAYLVGLTRLLVQTLIS</sequence>
<proteinExistence type="predicted"/>
<name>A0ABT5V9B2_9BACI</name>
<dbReference type="InterPro" id="IPR005562">
    <property type="entry name" value="SpoVA"/>
</dbReference>
<evidence type="ECO:0000256" key="1">
    <source>
        <dbReference type="SAM" id="Phobius"/>
    </source>
</evidence>
<comment type="caution">
    <text evidence="2">The sequence shown here is derived from an EMBL/GenBank/DDBJ whole genome shotgun (WGS) entry which is preliminary data.</text>
</comment>
<keyword evidence="3" id="KW-1185">Reference proteome</keyword>
<keyword evidence="1" id="KW-0472">Membrane</keyword>
<dbReference type="Pfam" id="PF03862">
    <property type="entry name" value="SpoVAC_SpoVAEB"/>
    <property type="match status" value="1"/>
</dbReference>
<dbReference type="NCBIfam" id="TIGR02838">
    <property type="entry name" value="spore_V_AC"/>
    <property type="match status" value="1"/>
</dbReference>
<gene>
    <name evidence="2" type="primary">spoVAC</name>
    <name evidence="2" type="ORF">N7Z68_01425</name>
</gene>
<dbReference type="InterPro" id="IPR014203">
    <property type="entry name" value="Spore_V_AC"/>
</dbReference>
<keyword evidence="1" id="KW-1133">Transmembrane helix</keyword>
<dbReference type="PANTHER" id="PTHR38450">
    <property type="entry name" value="STAGE V SPORULATION PROTEIN AC-RELATED"/>
    <property type="match status" value="1"/>
</dbReference>
<keyword evidence="1" id="KW-0812">Transmembrane</keyword>
<reference evidence="2" key="1">
    <citation type="submission" date="2024-05" db="EMBL/GenBank/DDBJ databases">
        <title>Alkalihalobacillus sp. strain MEB203 novel alkaliphilic bacterium from Lonar Lake, India.</title>
        <authorList>
            <person name="Joshi A."/>
            <person name="Thite S."/>
            <person name="Mengade P."/>
        </authorList>
    </citation>
    <scope>NUCLEOTIDE SEQUENCE</scope>
    <source>
        <strain evidence="2">MEB 203</strain>
    </source>
</reference>
<evidence type="ECO:0000313" key="2">
    <source>
        <dbReference type="EMBL" id="MDE5412044.1"/>
    </source>
</evidence>
<accession>A0ABT5V9B2</accession>
<dbReference type="PANTHER" id="PTHR38450:SF1">
    <property type="entry name" value="STAGE V SPORULATION PROTEIN AC"/>
    <property type="match status" value="1"/>
</dbReference>
<feature type="transmembrane region" description="Helical" evidence="1">
    <location>
        <begin position="31"/>
        <end position="50"/>
    </location>
</feature>
<feature type="transmembrane region" description="Helical" evidence="1">
    <location>
        <begin position="62"/>
        <end position="81"/>
    </location>
</feature>
<dbReference type="Proteomes" id="UP001148125">
    <property type="component" value="Unassembled WGS sequence"/>
</dbReference>
<organism evidence="2 3">
    <name type="scientific">Alkalihalobacterium chitinilyticum</name>
    <dbReference type="NCBI Taxonomy" id="2980103"/>
    <lineage>
        <taxon>Bacteria</taxon>
        <taxon>Bacillati</taxon>
        <taxon>Bacillota</taxon>
        <taxon>Bacilli</taxon>
        <taxon>Bacillales</taxon>
        <taxon>Bacillaceae</taxon>
        <taxon>Alkalihalobacterium</taxon>
    </lineage>
</organism>
<protein>
    <submittedName>
        <fullName evidence="2">Stage V sporulation protein AC</fullName>
    </submittedName>
</protein>